<dbReference type="EMBL" id="JAINDJ010000003">
    <property type="protein sequence ID" value="KAG9452520.1"/>
    <property type="molecule type" value="Genomic_DNA"/>
</dbReference>
<dbReference type="GO" id="GO:0006997">
    <property type="term" value="P:nucleus organization"/>
    <property type="evidence" value="ECO:0007669"/>
    <property type="project" value="InterPro"/>
</dbReference>
<evidence type="ECO:0000313" key="7">
    <source>
        <dbReference type="EMBL" id="KAG9452520.1"/>
    </source>
</evidence>
<dbReference type="PANTHER" id="PTHR31908">
    <property type="entry name" value="PROTEIN CROWDED NUCLEI 4"/>
    <property type="match status" value="1"/>
</dbReference>
<evidence type="ECO:0000256" key="4">
    <source>
        <dbReference type="ARBA" id="ARBA00024208"/>
    </source>
</evidence>
<feature type="region of interest" description="Disordered" evidence="6">
    <location>
        <begin position="882"/>
        <end position="1044"/>
    </location>
</feature>
<comment type="caution">
    <text evidence="7">The sequence shown here is derived from an EMBL/GenBank/DDBJ whole genome shotgun (WGS) entry which is preliminary data.</text>
</comment>
<feature type="region of interest" description="Disordered" evidence="6">
    <location>
        <begin position="1140"/>
        <end position="1164"/>
    </location>
</feature>
<evidence type="ECO:0000256" key="2">
    <source>
        <dbReference type="ARBA" id="ARBA00023242"/>
    </source>
</evidence>
<dbReference type="InterPro" id="IPR040418">
    <property type="entry name" value="CRWN"/>
</dbReference>
<comment type="subcellular location">
    <subcellularLocation>
        <location evidence="3">Nucleus lamina</location>
    </subcellularLocation>
</comment>
<reference evidence="7 8" key="1">
    <citation type="submission" date="2021-07" db="EMBL/GenBank/DDBJ databases">
        <title>The Aristolochia fimbriata genome: insights into angiosperm evolution, floral development and chemical biosynthesis.</title>
        <authorList>
            <person name="Jiao Y."/>
        </authorList>
    </citation>
    <scope>NUCLEOTIDE SEQUENCE [LARGE SCALE GENOMIC DNA]</scope>
    <source>
        <strain evidence="7">IBCAS-2021</strain>
        <tissue evidence="7">Leaf</tissue>
    </source>
</reference>
<dbReference type="Proteomes" id="UP000825729">
    <property type="component" value="Unassembled WGS sequence"/>
</dbReference>
<feature type="coiled-coil region" evidence="5">
    <location>
        <begin position="75"/>
        <end position="137"/>
    </location>
</feature>
<keyword evidence="1 5" id="KW-0175">Coiled coil</keyword>
<proteinExistence type="inferred from homology"/>
<feature type="coiled-coil region" evidence="5">
    <location>
        <begin position="657"/>
        <end position="753"/>
    </location>
</feature>
<feature type="coiled-coil region" evidence="5">
    <location>
        <begin position="425"/>
        <end position="628"/>
    </location>
</feature>
<comment type="similarity">
    <text evidence="4">Belongs to the CRWN family.</text>
</comment>
<feature type="compositionally biased region" description="Basic and acidic residues" evidence="6">
    <location>
        <begin position="1071"/>
        <end position="1083"/>
    </location>
</feature>
<feature type="region of interest" description="Disordered" evidence="6">
    <location>
        <begin position="1"/>
        <end position="55"/>
    </location>
</feature>
<feature type="compositionally biased region" description="Basic and acidic residues" evidence="6">
    <location>
        <begin position="882"/>
        <end position="891"/>
    </location>
</feature>
<feature type="compositionally biased region" description="Basic and acidic residues" evidence="6">
    <location>
        <begin position="964"/>
        <end position="995"/>
    </location>
</feature>
<dbReference type="AlphaFoldDB" id="A0AAV7EUE5"/>
<gene>
    <name evidence="7" type="ORF">H6P81_005424</name>
</gene>
<evidence type="ECO:0008006" key="9">
    <source>
        <dbReference type="Google" id="ProtNLM"/>
    </source>
</evidence>
<evidence type="ECO:0000256" key="1">
    <source>
        <dbReference type="ARBA" id="ARBA00023054"/>
    </source>
</evidence>
<evidence type="ECO:0000256" key="3">
    <source>
        <dbReference type="ARBA" id="ARBA00024186"/>
    </source>
</evidence>
<sequence>MFSPRMKGWPGRSPAPRTDDPRTALKGKGVAAVEVTPPPPLASLGQNGANTVPRVDGGETEVWRRFQEAGLLDEASLEQKDRQAMLQRISKLEDELYDYQYNMGLLLIEKKEWTKKVEELQEALMEAGEIVKREQTAHLIAISDIEKREENMKKALVVEKQCVADLEKALHELRSESAGVKVNSDEKLVEAHALVASVEEKSLEVDAKFRAAEAKLAEASRKSTEMDRKLHEVEMRESTLRREKLSFNAEKEAHESSLLKQREDLRDWEKKLQEGQQRLIDNQGLLNQREARANEKDRLIIQKEKDLDDLQKKIETANSILKDKEADMSMRLAALAQKEEEFDLKRKDLDAREQKLIDLEEKLDAREKIAVQTLIDDHNALLDAKKKEFELELEKKRASVDEELKSKVDMLKQKEAEFSHKDDKLVKRELALEKKTEKLKEKEKDYDSRLKALKEKEKSVKAEEKALDMEKKRVETDKKELLNLRNELTKDRSAMEEKEKQILKEQEDLKVTEDEKRECLLLQSKLRDEFEECRLQKELLIKEKEDLRQDRQKIERDWEGLDEKNLVIEKEKKHLKEEKEKFDKWKEAEKERMEREKLAAARETEKELETLKLERETFAARMEQERSELFENTKRERDDMLHDFELRKSALETSVRSQQEEVERQMCEKEKAFMEEREKEMNHINSLRNQVQREMEEMKLEMRRLETEKQDLLSARENLERERHGIQNDVEELRALSRKVRAQREEFVKERQRVLDFVGQNKTCKNCGTMVLSDLQPLLEFEDSGPTFPSRLAEVHFRQTDKIGVAPSEVSPVGGGTSSGARMSWIRKCTSKIFNLSPVKRIDDVVKGPDVIVSERLDVAEDEPEPSFAAVVSDTVDIERMQSDTSVREVEDGPSPSADERSEVARSQGASEVFSASPENEESKPMMQKTPRRIGKKPRKLRATRTMKQVIDESKAILGGSPDENNKEEPPNGKREELAHVAQESRGDSFREDSRASNAGRKRQYGTIAAEQEAEESQARSESVTTGGRRKRRQTAAVTVETPGAKSYNFRKSTVIGAGKASMGQPTAGTERGDHPRSTRLPENENVPQDGDQQVVAAVQNTGATSNIAVENDIGPGISNMEIHKEISLEKIVRVETTENNVEFSEEGNMSRDEINEREDVHYDGYETEEADIADESEDDSEKHNASIGKKLWNFFTT</sequence>
<name>A0AAV7EUE5_ARIFI</name>
<evidence type="ECO:0000256" key="6">
    <source>
        <dbReference type="SAM" id="MobiDB-lite"/>
    </source>
</evidence>
<feature type="compositionally biased region" description="Basic and acidic residues" evidence="6">
    <location>
        <begin position="1149"/>
        <end position="1164"/>
    </location>
</feature>
<keyword evidence="2" id="KW-0539">Nucleus</keyword>
<keyword evidence="8" id="KW-1185">Reference proteome</keyword>
<dbReference type="PANTHER" id="PTHR31908:SF11">
    <property type="entry name" value="PROTEIN CROWDED NUCLEI 1"/>
    <property type="match status" value="1"/>
</dbReference>
<accession>A0AAV7EUE5</accession>
<feature type="coiled-coil region" evidence="5">
    <location>
        <begin position="209"/>
        <end position="369"/>
    </location>
</feature>
<evidence type="ECO:0000313" key="8">
    <source>
        <dbReference type="Proteomes" id="UP000825729"/>
    </source>
</evidence>
<dbReference type="GO" id="GO:0005652">
    <property type="term" value="C:nuclear lamina"/>
    <property type="evidence" value="ECO:0007669"/>
    <property type="project" value="UniProtKB-SubCell"/>
</dbReference>
<protein>
    <recommendedName>
        <fullName evidence="9">Nuclear matrix constituent protein 1-like protein</fullName>
    </recommendedName>
</protein>
<evidence type="ECO:0000256" key="5">
    <source>
        <dbReference type="SAM" id="Coils"/>
    </source>
</evidence>
<feature type="compositionally biased region" description="Basic residues" evidence="6">
    <location>
        <begin position="930"/>
        <end position="945"/>
    </location>
</feature>
<feature type="region of interest" description="Disordered" evidence="6">
    <location>
        <begin position="1056"/>
        <end position="1091"/>
    </location>
</feature>
<organism evidence="7 8">
    <name type="scientific">Aristolochia fimbriata</name>
    <name type="common">White veined hardy Dutchman's pipe vine</name>
    <dbReference type="NCBI Taxonomy" id="158543"/>
    <lineage>
        <taxon>Eukaryota</taxon>
        <taxon>Viridiplantae</taxon>
        <taxon>Streptophyta</taxon>
        <taxon>Embryophyta</taxon>
        <taxon>Tracheophyta</taxon>
        <taxon>Spermatophyta</taxon>
        <taxon>Magnoliopsida</taxon>
        <taxon>Magnoliidae</taxon>
        <taxon>Piperales</taxon>
        <taxon>Aristolochiaceae</taxon>
        <taxon>Aristolochia</taxon>
    </lineage>
</organism>